<protein>
    <submittedName>
        <fullName evidence="2">Uncharacterized protein</fullName>
    </submittedName>
</protein>
<dbReference type="AlphaFoldDB" id="A0A2N5RWL3"/>
<dbReference type="STRING" id="200324.A0A2N5RWL3"/>
<gene>
    <name evidence="2" type="ORF">PCANC_25118</name>
</gene>
<dbReference type="InterPro" id="IPR044972">
    <property type="entry name" value="Mot1"/>
</dbReference>
<reference evidence="2 3" key="1">
    <citation type="submission" date="2017-11" db="EMBL/GenBank/DDBJ databases">
        <title>De novo assembly and phasing of dikaryotic genomes from two isolates of Puccinia coronata f. sp. avenae, the causal agent of oat crown rust.</title>
        <authorList>
            <person name="Miller M.E."/>
            <person name="Zhang Y."/>
            <person name="Omidvar V."/>
            <person name="Sperschneider J."/>
            <person name="Schwessinger B."/>
            <person name="Raley C."/>
            <person name="Palmer J.M."/>
            <person name="Garnica D."/>
            <person name="Upadhyaya N."/>
            <person name="Rathjen J."/>
            <person name="Taylor J.M."/>
            <person name="Park R.F."/>
            <person name="Dodds P.N."/>
            <person name="Hirsch C.D."/>
            <person name="Kianian S.F."/>
            <person name="Figueroa M."/>
        </authorList>
    </citation>
    <scope>NUCLEOTIDE SEQUENCE [LARGE SCALE GENOMIC DNA]</scope>
    <source>
        <strain evidence="2">12NC29</strain>
    </source>
</reference>
<dbReference type="Proteomes" id="UP000235388">
    <property type="component" value="Unassembled WGS sequence"/>
</dbReference>
<evidence type="ECO:0000313" key="3">
    <source>
        <dbReference type="Proteomes" id="UP000235388"/>
    </source>
</evidence>
<feature type="region of interest" description="Disordered" evidence="1">
    <location>
        <begin position="16"/>
        <end position="36"/>
    </location>
</feature>
<evidence type="ECO:0000256" key="1">
    <source>
        <dbReference type="SAM" id="MobiDB-lite"/>
    </source>
</evidence>
<proteinExistence type="predicted"/>
<keyword evidence="3" id="KW-1185">Reference proteome</keyword>
<accession>A0A2N5RWL3</accession>
<dbReference type="OrthoDB" id="10252227at2759"/>
<organism evidence="2 3">
    <name type="scientific">Puccinia coronata f. sp. avenae</name>
    <dbReference type="NCBI Taxonomy" id="200324"/>
    <lineage>
        <taxon>Eukaryota</taxon>
        <taxon>Fungi</taxon>
        <taxon>Dikarya</taxon>
        <taxon>Basidiomycota</taxon>
        <taxon>Pucciniomycotina</taxon>
        <taxon>Pucciniomycetes</taxon>
        <taxon>Pucciniales</taxon>
        <taxon>Pucciniaceae</taxon>
        <taxon>Puccinia</taxon>
    </lineage>
</organism>
<feature type="compositionally biased region" description="Basic residues" evidence="1">
    <location>
        <begin position="240"/>
        <end position="250"/>
    </location>
</feature>
<dbReference type="GO" id="GO:0016887">
    <property type="term" value="F:ATP hydrolysis activity"/>
    <property type="evidence" value="ECO:0007669"/>
    <property type="project" value="InterPro"/>
</dbReference>
<dbReference type="GO" id="GO:0003677">
    <property type="term" value="F:DNA binding"/>
    <property type="evidence" value="ECO:0007669"/>
    <property type="project" value="InterPro"/>
</dbReference>
<feature type="region of interest" description="Disordered" evidence="1">
    <location>
        <begin position="231"/>
        <end position="251"/>
    </location>
</feature>
<dbReference type="GO" id="GO:0017025">
    <property type="term" value="F:TBP-class protein binding"/>
    <property type="evidence" value="ECO:0007669"/>
    <property type="project" value="InterPro"/>
</dbReference>
<sequence>MYLHCDVTSAVSDIKSTGSDVTLPPGGVTSPATPPTQPLVNVVSTGVWTGTTAPRLNISSERLYIGHHRRNGRLKIMLRRYWIGTCEISPVWHDATLDRVDTTSLLHDGNPRLVDATTVFLDAITALLMQPRPREPISGFPPEMLNKHQFEHQFLLQLLGGSKIEEYNIPIIVKADLGQYQRDRIRWLAFLAKYQLLGILCDDGLLQDGTQDAATSNHSFSQVCTRASKSSTPVIPKSTSKPRGKTHVRPVPHLPGKNVPNLIALQYLEALSLLAASSPVKFLVIQPYQMLITGISCILLHLGSREVATTLWTKIQIDLHIPQKSSHQALKAFYYLQPHLNLSGLQLALLAPISPAPYVSHQLRLTVPQPLESC</sequence>
<comment type="caution">
    <text evidence="2">The sequence shown here is derived from an EMBL/GenBank/DDBJ whole genome shotgun (WGS) entry which is preliminary data.</text>
</comment>
<name>A0A2N5RWL3_9BASI</name>
<dbReference type="PANTHER" id="PTHR36498:SF1">
    <property type="entry name" value="TATA-BINDING PROTEIN-ASSOCIATED FACTOR 172"/>
    <property type="match status" value="1"/>
</dbReference>
<dbReference type="PANTHER" id="PTHR36498">
    <property type="entry name" value="TATA-BINDING PROTEIN-ASSOCIATED FACTOR 172"/>
    <property type="match status" value="1"/>
</dbReference>
<evidence type="ECO:0000313" key="2">
    <source>
        <dbReference type="EMBL" id="PLW05395.1"/>
    </source>
</evidence>
<dbReference type="EMBL" id="PGCJ01001444">
    <property type="protein sequence ID" value="PLW05395.1"/>
    <property type="molecule type" value="Genomic_DNA"/>
</dbReference>